<protein>
    <submittedName>
        <fullName evidence="3">Uncharacterized protein</fullName>
    </submittedName>
</protein>
<keyword evidence="1" id="KW-0175">Coiled coil</keyword>
<sequence length="157" mass="18800">MSFAYLDDIWNDEKDYGLIVNNILNVNDEPGLKKEKFTRYTPVTDQSNELNYSNIENMSEYIEKKYNKKKEEKKENKKIKKKENFKNEIEQCEEFIKHLSKCSRCRQLLIKKLKLNKNPEDIKREQYLDLVIFTLSGVFVLFLLDMVLNFGKSLNKK</sequence>
<evidence type="ECO:0000256" key="2">
    <source>
        <dbReference type="SAM" id="Phobius"/>
    </source>
</evidence>
<feature type="transmembrane region" description="Helical" evidence="2">
    <location>
        <begin position="127"/>
        <end position="148"/>
    </location>
</feature>
<gene>
    <name evidence="3" type="ORF">METZ01_LOCUS70255</name>
</gene>
<reference evidence="3" key="1">
    <citation type="submission" date="2018-05" db="EMBL/GenBank/DDBJ databases">
        <authorList>
            <person name="Lanie J.A."/>
            <person name="Ng W.-L."/>
            <person name="Kazmierczak K.M."/>
            <person name="Andrzejewski T.M."/>
            <person name="Davidsen T.M."/>
            <person name="Wayne K.J."/>
            <person name="Tettelin H."/>
            <person name="Glass J.I."/>
            <person name="Rusch D."/>
            <person name="Podicherti R."/>
            <person name="Tsui H.-C.T."/>
            <person name="Winkler M.E."/>
        </authorList>
    </citation>
    <scope>NUCLEOTIDE SEQUENCE</scope>
</reference>
<accession>A0A381TPJ2</accession>
<keyword evidence="2" id="KW-0472">Membrane</keyword>
<organism evidence="3">
    <name type="scientific">marine metagenome</name>
    <dbReference type="NCBI Taxonomy" id="408172"/>
    <lineage>
        <taxon>unclassified sequences</taxon>
        <taxon>metagenomes</taxon>
        <taxon>ecological metagenomes</taxon>
    </lineage>
</organism>
<evidence type="ECO:0000313" key="3">
    <source>
        <dbReference type="EMBL" id="SVA17401.1"/>
    </source>
</evidence>
<keyword evidence="2" id="KW-1133">Transmembrane helix</keyword>
<dbReference type="EMBL" id="UINC01004864">
    <property type="protein sequence ID" value="SVA17401.1"/>
    <property type="molecule type" value="Genomic_DNA"/>
</dbReference>
<keyword evidence="2" id="KW-0812">Transmembrane</keyword>
<feature type="coiled-coil region" evidence="1">
    <location>
        <begin position="55"/>
        <end position="88"/>
    </location>
</feature>
<dbReference type="AlphaFoldDB" id="A0A381TPJ2"/>
<name>A0A381TPJ2_9ZZZZ</name>
<evidence type="ECO:0000256" key="1">
    <source>
        <dbReference type="SAM" id="Coils"/>
    </source>
</evidence>
<proteinExistence type="predicted"/>